<keyword evidence="4 7" id="KW-0812">Transmembrane</keyword>
<feature type="transmembrane region" description="Helical" evidence="7">
    <location>
        <begin position="234"/>
        <end position="253"/>
    </location>
</feature>
<dbReference type="Gene3D" id="1.20.1250.20">
    <property type="entry name" value="MFS general substrate transporter like domains"/>
    <property type="match status" value="1"/>
</dbReference>
<dbReference type="PANTHER" id="PTHR23501">
    <property type="entry name" value="MAJOR FACILITATOR SUPERFAMILY"/>
    <property type="match status" value="1"/>
</dbReference>
<feature type="transmembrane region" description="Helical" evidence="7">
    <location>
        <begin position="174"/>
        <end position="193"/>
    </location>
</feature>
<dbReference type="GO" id="GO:0022857">
    <property type="term" value="F:transmembrane transporter activity"/>
    <property type="evidence" value="ECO:0007669"/>
    <property type="project" value="InterPro"/>
</dbReference>
<dbReference type="PROSITE" id="PS50850">
    <property type="entry name" value="MFS"/>
    <property type="match status" value="1"/>
</dbReference>
<protein>
    <submittedName>
        <fullName evidence="9">MFS transporter</fullName>
    </submittedName>
</protein>
<dbReference type="PANTHER" id="PTHR23501:SF191">
    <property type="entry name" value="VACUOLAR BASIC AMINO ACID TRANSPORTER 4"/>
    <property type="match status" value="1"/>
</dbReference>
<dbReference type="SUPFAM" id="SSF103473">
    <property type="entry name" value="MFS general substrate transporter"/>
    <property type="match status" value="1"/>
</dbReference>
<feature type="transmembrane region" description="Helical" evidence="7">
    <location>
        <begin position="146"/>
        <end position="168"/>
    </location>
</feature>
<feature type="domain" description="Major facilitator superfamily (MFS) profile" evidence="8">
    <location>
        <begin position="21"/>
        <end position="484"/>
    </location>
</feature>
<evidence type="ECO:0000256" key="6">
    <source>
        <dbReference type="ARBA" id="ARBA00023136"/>
    </source>
</evidence>
<feature type="transmembrane region" description="Helical" evidence="7">
    <location>
        <begin position="307"/>
        <end position="328"/>
    </location>
</feature>
<dbReference type="InterPro" id="IPR036259">
    <property type="entry name" value="MFS_trans_sf"/>
</dbReference>
<proteinExistence type="predicted"/>
<organism evidence="9 10">
    <name type="scientific">Candidatus Nephthysia bennettiae</name>
    <dbReference type="NCBI Taxonomy" id="3127016"/>
    <lineage>
        <taxon>Bacteria</taxon>
        <taxon>Bacillati</taxon>
        <taxon>Candidatus Dormiibacterota</taxon>
        <taxon>Candidatus Dormibacteria</taxon>
        <taxon>Candidatus Dormibacterales</taxon>
        <taxon>Candidatus Dormibacteraceae</taxon>
        <taxon>Candidatus Nephthysia</taxon>
    </lineage>
</organism>
<sequence length="491" mass="50128">MREGASAPAASIPWTPSLVRVMAGLMLCMFVAAMDSTVVGTALPTISRELNGFSLYSWVFTGYLLTGTTSVPIWGRLADLYGRRRVLLVGLGIFVIASLLCAASVNMVALILFRTLQGVGAGCLQPVTITVVGDIFPFAQRARLQGLFSAMWAVAAIVGPLLGALFVSTIGWRWIFGINLPIGIAAALLLWGYREGRERRAEGGLDLPGAAALTVGVALLLWGLGAGNAAAEPVLPALVAAVMVLGTFVLIETRSSGSTIPLSLLRRASIGPPMLVALLAGTVMFGATAYVPLFVQGALGGSTYEAGAAVAPMSLGWPLASVISGRLLLRVGFRWLALAGAVLLVGGTVMLASRPAGAGLLWVGLSSAVIGAGLGTISTPVLIVIQSSVPWDQRGSATALNQFSRTIGGAVGVAGMGILLVARLKDEAARLGLPPAATGNPLQPGAGAASHALLGTGQEAVFWVLVGLALATLGAALAILLRGGSLESDLR</sequence>
<dbReference type="Pfam" id="PF07690">
    <property type="entry name" value="MFS_1"/>
    <property type="match status" value="1"/>
</dbReference>
<feature type="transmembrane region" description="Helical" evidence="7">
    <location>
        <begin position="274"/>
        <end position="295"/>
    </location>
</feature>
<dbReference type="InterPro" id="IPR011701">
    <property type="entry name" value="MFS"/>
</dbReference>
<evidence type="ECO:0000313" key="10">
    <source>
        <dbReference type="Proteomes" id="UP000612893"/>
    </source>
</evidence>
<feature type="transmembrane region" description="Helical" evidence="7">
    <location>
        <begin position="119"/>
        <end position="139"/>
    </location>
</feature>
<evidence type="ECO:0000256" key="4">
    <source>
        <dbReference type="ARBA" id="ARBA00022692"/>
    </source>
</evidence>
<evidence type="ECO:0000256" key="5">
    <source>
        <dbReference type="ARBA" id="ARBA00022989"/>
    </source>
</evidence>
<reference evidence="9" key="1">
    <citation type="submission" date="2020-10" db="EMBL/GenBank/DDBJ databases">
        <title>Ca. Dormibacterota MAGs.</title>
        <authorList>
            <person name="Montgomery K."/>
        </authorList>
    </citation>
    <scope>NUCLEOTIDE SEQUENCE [LARGE SCALE GENOMIC DNA]</scope>
    <source>
        <strain evidence="9">SC8812_S17_10</strain>
    </source>
</reference>
<evidence type="ECO:0000259" key="8">
    <source>
        <dbReference type="PROSITE" id="PS50850"/>
    </source>
</evidence>
<feature type="transmembrane region" description="Helical" evidence="7">
    <location>
        <begin position="205"/>
        <end position="222"/>
    </location>
</feature>
<accession>A0A934N1C8</accession>
<keyword evidence="3" id="KW-1003">Cell membrane</keyword>
<dbReference type="RefSeq" id="WP_338198692.1">
    <property type="nucleotide sequence ID" value="NZ_JAEKNR010000025.1"/>
</dbReference>
<evidence type="ECO:0000256" key="7">
    <source>
        <dbReference type="SAM" id="Phobius"/>
    </source>
</evidence>
<feature type="transmembrane region" description="Helical" evidence="7">
    <location>
        <begin position="359"/>
        <end position="385"/>
    </location>
</feature>
<dbReference type="AlphaFoldDB" id="A0A934N1C8"/>
<keyword evidence="6 7" id="KW-0472">Membrane</keyword>
<evidence type="ECO:0000313" key="9">
    <source>
        <dbReference type="EMBL" id="MBJ7596855.1"/>
    </source>
</evidence>
<gene>
    <name evidence="9" type="ORF">JF922_02040</name>
</gene>
<dbReference type="InterPro" id="IPR020846">
    <property type="entry name" value="MFS_dom"/>
</dbReference>
<dbReference type="CDD" id="cd17502">
    <property type="entry name" value="MFS_Azr1_MDR_like"/>
    <property type="match status" value="1"/>
</dbReference>
<keyword evidence="2" id="KW-0813">Transport</keyword>
<dbReference type="FunFam" id="1.20.1720.10:FF:000004">
    <property type="entry name" value="EmrB/QacA family drug resistance transporter"/>
    <property type="match status" value="1"/>
</dbReference>
<evidence type="ECO:0000256" key="1">
    <source>
        <dbReference type="ARBA" id="ARBA00004651"/>
    </source>
</evidence>
<feature type="transmembrane region" description="Helical" evidence="7">
    <location>
        <begin position="335"/>
        <end position="353"/>
    </location>
</feature>
<comment type="subcellular location">
    <subcellularLocation>
        <location evidence="1">Cell membrane</location>
        <topology evidence="1">Multi-pass membrane protein</topology>
    </subcellularLocation>
</comment>
<dbReference type="GO" id="GO:0005886">
    <property type="term" value="C:plasma membrane"/>
    <property type="evidence" value="ECO:0007669"/>
    <property type="project" value="UniProtKB-SubCell"/>
</dbReference>
<dbReference type="EMBL" id="JAEKNR010000025">
    <property type="protein sequence ID" value="MBJ7596855.1"/>
    <property type="molecule type" value="Genomic_DNA"/>
</dbReference>
<feature type="transmembrane region" description="Helical" evidence="7">
    <location>
        <begin position="460"/>
        <end position="481"/>
    </location>
</feature>
<feature type="transmembrane region" description="Helical" evidence="7">
    <location>
        <begin position="55"/>
        <end position="74"/>
    </location>
</feature>
<feature type="transmembrane region" description="Helical" evidence="7">
    <location>
        <begin position="21"/>
        <end position="43"/>
    </location>
</feature>
<feature type="transmembrane region" description="Helical" evidence="7">
    <location>
        <begin position="86"/>
        <end position="113"/>
    </location>
</feature>
<name>A0A934N1C8_9BACT</name>
<dbReference type="PRINTS" id="PR01036">
    <property type="entry name" value="TCRTETB"/>
</dbReference>
<comment type="caution">
    <text evidence="9">The sequence shown here is derived from an EMBL/GenBank/DDBJ whole genome shotgun (WGS) entry which is preliminary data.</text>
</comment>
<evidence type="ECO:0000256" key="3">
    <source>
        <dbReference type="ARBA" id="ARBA00022475"/>
    </source>
</evidence>
<dbReference type="Gene3D" id="1.20.1720.10">
    <property type="entry name" value="Multidrug resistance protein D"/>
    <property type="match status" value="1"/>
</dbReference>
<keyword evidence="5 7" id="KW-1133">Transmembrane helix</keyword>
<evidence type="ECO:0000256" key="2">
    <source>
        <dbReference type="ARBA" id="ARBA00022448"/>
    </source>
</evidence>
<keyword evidence="10" id="KW-1185">Reference proteome</keyword>
<feature type="transmembrane region" description="Helical" evidence="7">
    <location>
        <begin position="406"/>
        <end position="424"/>
    </location>
</feature>
<dbReference type="Proteomes" id="UP000612893">
    <property type="component" value="Unassembled WGS sequence"/>
</dbReference>